<protein>
    <submittedName>
        <fullName evidence="2">Uncharacterized protein</fullName>
    </submittedName>
</protein>
<proteinExistence type="predicted"/>
<accession>A0AA40VMK6</accession>
<reference evidence="2 3" key="1">
    <citation type="submission" date="2020-08" db="EMBL/GenBank/DDBJ databases">
        <title>Sequencing the genomes of 1000 actinobacteria strains.</title>
        <authorList>
            <person name="Klenk H.-P."/>
        </authorList>
    </citation>
    <scope>NUCLEOTIDE SEQUENCE [LARGE SCALE GENOMIC DNA]</scope>
    <source>
        <strain evidence="2 3">DSM 19600</strain>
    </source>
</reference>
<feature type="region of interest" description="Disordered" evidence="1">
    <location>
        <begin position="1"/>
        <end position="20"/>
    </location>
</feature>
<evidence type="ECO:0000313" key="2">
    <source>
        <dbReference type="EMBL" id="MBB4139937.1"/>
    </source>
</evidence>
<dbReference type="EMBL" id="JACIFH010000001">
    <property type="protein sequence ID" value="MBB4139937.1"/>
    <property type="molecule type" value="Genomic_DNA"/>
</dbReference>
<gene>
    <name evidence="2" type="ORF">BKA10_001731</name>
</gene>
<evidence type="ECO:0000256" key="1">
    <source>
        <dbReference type="SAM" id="MobiDB-lite"/>
    </source>
</evidence>
<keyword evidence="3" id="KW-1185">Reference proteome</keyword>
<comment type="caution">
    <text evidence="2">The sequence shown here is derived from an EMBL/GenBank/DDBJ whole genome shotgun (WGS) entry which is preliminary data.</text>
</comment>
<name>A0AA40VMK6_9MICO</name>
<sequence>MAALELPREQVSTTSVPVDDAVQAKIDDELRRKYAGSPESVDEMLSDGARSCTLRIGQVR</sequence>
<dbReference type="Proteomes" id="UP000549113">
    <property type="component" value="Unassembled WGS sequence"/>
</dbReference>
<evidence type="ECO:0000313" key="3">
    <source>
        <dbReference type="Proteomes" id="UP000549113"/>
    </source>
</evidence>
<organism evidence="2 3">
    <name type="scientific">Microbacterium invictum</name>
    <dbReference type="NCBI Taxonomy" id="515415"/>
    <lineage>
        <taxon>Bacteria</taxon>
        <taxon>Bacillati</taxon>
        <taxon>Actinomycetota</taxon>
        <taxon>Actinomycetes</taxon>
        <taxon>Micrococcales</taxon>
        <taxon>Microbacteriaceae</taxon>
        <taxon>Microbacterium</taxon>
    </lineage>
</organism>
<dbReference type="AlphaFoldDB" id="A0AA40VMK6"/>
<dbReference type="RefSeq" id="WP_183499541.1">
    <property type="nucleotide sequence ID" value="NZ_BAABCO010000005.1"/>
</dbReference>